<sequence length="496" mass="56184">MLAENKASELQRRQLQKPVPGVPRCKSAAPTRSNQRELVTRTRAFEPFAPRTLTIDELQHALEEIVQATDAASVRAKGLCGYELGPVIGSGTFGKVRLATHKASNQVVAIKSYERSRARDAHQWKRIQYEARVMERLDHPCIIRLFEAIEDPSTLHLVMEHVTSDVTNLCEYVKQQRRLKEADAGPLFAQVLSALVYMHDRHWVHRDVKLENVLLDKHGLVKLVDFGFSALQTAKPFQTFCGTPCYMAPEIVQRKSYWGPPVDVWSLGILLYAMLSGFFPFRARNYNDLYRKILRGAYEMPSTLSADAQELLRGMLDADPTKRLTIMDVRAHPWVRRFASPMQRPSAPLYRQISLGTLPPALSKELRTSVLDAISALGLSRHDAEAALREKRHNSLSTLYYLLLKRAESLCYVREAPPLVQSRPMTSPEGQHSLATQRVLIESLQESDDETEINDMDRTPSSLVPSSPPECDEGLANDDDMRDVLAILKQTELHRR</sequence>
<dbReference type="FunFam" id="1.10.510.10:FF:000571">
    <property type="entry name" value="Maternal embryonic leucine zipper kinase"/>
    <property type="match status" value="1"/>
</dbReference>
<evidence type="ECO:0000259" key="5">
    <source>
        <dbReference type="PROSITE" id="PS50011"/>
    </source>
</evidence>
<keyword evidence="6" id="KW-0418">Kinase</keyword>
<evidence type="ECO:0000256" key="4">
    <source>
        <dbReference type="SAM" id="MobiDB-lite"/>
    </source>
</evidence>
<dbReference type="GO" id="GO:0005737">
    <property type="term" value="C:cytoplasm"/>
    <property type="evidence" value="ECO:0007669"/>
    <property type="project" value="TreeGrafter"/>
</dbReference>
<keyword evidence="2 3" id="KW-0067">ATP-binding</keyword>
<organism evidence="6 7">
    <name type="scientific">Saprolegnia diclina (strain VS20)</name>
    <dbReference type="NCBI Taxonomy" id="1156394"/>
    <lineage>
        <taxon>Eukaryota</taxon>
        <taxon>Sar</taxon>
        <taxon>Stramenopiles</taxon>
        <taxon>Oomycota</taxon>
        <taxon>Saprolegniomycetes</taxon>
        <taxon>Saprolegniales</taxon>
        <taxon>Saprolegniaceae</taxon>
        <taxon>Saprolegnia</taxon>
    </lineage>
</organism>
<dbReference type="Proteomes" id="UP000030762">
    <property type="component" value="Unassembled WGS sequence"/>
</dbReference>
<keyword evidence="7" id="KW-1185">Reference proteome</keyword>
<evidence type="ECO:0000256" key="3">
    <source>
        <dbReference type="PROSITE-ProRule" id="PRU10141"/>
    </source>
</evidence>
<dbReference type="PANTHER" id="PTHR24346:SF30">
    <property type="entry name" value="MATERNAL EMBRYONIC LEUCINE ZIPPER KINASE"/>
    <property type="match status" value="1"/>
</dbReference>
<dbReference type="eggNOG" id="KOG0583">
    <property type="taxonomic scope" value="Eukaryota"/>
</dbReference>
<dbReference type="GeneID" id="19947309"/>
<proteinExistence type="predicted"/>
<dbReference type="InterPro" id="IPR011009">
    <property type="entry name" value="Kinase-like_dom_sf"/>
</dbReference>
<evidence type="ECO:0000313" key="6">
    <source>
        <dbReference type="EMBL" id="EQC35828.1"/>
    </source>
</evidence>
<dbReference type="Pfam" id="PF00069">
    <property type="entry name" value="Pkinase"/>
    <property type="match status" value="1"/>
</dbReference>
<dbReference type="VEuPathDB" id="FungiDB:SDRG_06582"/>
<dbReference type="InterPro" id="IPR000719">
    <property type="entry name" value="Prot_kinase_dom"/>
</dbReference>
<dbReference type="GO" id="GO:0004674">
    <property type="term" value="F:protein serine/threonine kinase activity"/>
    <property type="evidence" value="ECO:0007669"/>
    <property type="project" value="TreeGrafter"/>
</dbReference>
<accession>T0RTK0</accession>
<evidence type="ECO:0000313" key="7">
    <source>
        <dbReference type="Proteomes" id="UP000030762"/>
    </source>
</evidence>
<feature type="compositionally biased region" description="Basic and acidic residues" evidence="4">
    <location>
        <begin position="1"/>
        <end position="12"/>
    </location>
</feature>
<feature type="region of interest" description="Disordered" evidence="4">
    <location>
        <begin position="446"/>
        <end position="477"/>
    </location>
</feature>
<gene>
    <name evidence="6" type="ORF">SDRG_06582</name>
</gene>
<protein>
    <submittedName>
        <fullName evidence="6">CAMK/CAMKL/MARK protein kinase</fullName>
    </submittedName>
</protein>
<dbReference type="SMART" id="SM00220">
    <property type="entry name" value="S_TKc"/>
    <property type="match status" value="1"/>
</dbReference>
<feature type="domain" description="Protein kinase" evidence="5">
    <location>
        <begin position="82"/>
        <end position="335"/>
    </location>
</feature>
<evidence type="ECO:0000256" key="2">
    <source>
        <dbReference type="ARBA" id="ARBA00022840"/>
    </source>
</evidence>
<dbReference type="OMA" id="VMEYMNS"/>
<evidence type="ECO:0000256" key="1">
    <source>
        <dbReference type="ARBA" id="ARBA00022741"/>
    </source>
</evidence>
<dbReference type="GO" id="GO:0005524">
    <property type="term" value="F:ATP binding"/>
    <property type="evidence" value="ECO:0007669"/>
    <property type="project" value="UniProtKB-UniRule"/>
</dbReference>
<name>T0RTK0_SAPDV</name>
<dbReference type="Gene3D" id="1.10.510.10">
    <property type="entry name" value="Transferase(Phosphotransferase) domain 1"/>
    <property type="match status" value="1"/>
</dbReference>
<dbReference type="STRING" id="1156394.T0RTK0"/>
<dbReference type="RefSeq" id="XP_008610590.1">
    <property type="nucleotide sequence ID" value="XM_008612368.1"/>
</dbReference>
<dbReference type="CDD" id="cd14003">
    <property type="entry name" value="STKc_AMPK-like"/>
    <property type="match status" value="1"/>
</dbReference>
<dbReference type="AlphaFoldDB" id="T0RTK0"/>
<dbReference type="SUPFAM" id="SSF56112">
    <property type="entry name" value="Protein kinase-like (PK-like)"/>
    <property type="match status" value="1"/>
</dbReference>
<reference evidence="6 7" key="1">
    <citation type="submission" date="2012-04" db="EMBL/GenBank/DDBJ databases">
        <title>The Genome Sequence of Saprolegnia declina VS20.</title>
        <authorList>
            <consortium name="The Broad Institute Genome Sequencing Platform"/>
            <person name="Russ C."/>
            <person name="Nusbaum C."/>
            <person name="Tyler B."/>
            <person name="van West P."/>
            <person name="Dieguez-Uribeondo J."/>
            <person name="de Bruijn I."/>
            <person name="Tripathy S."/>
            <person name="Jiang R."/>
            <person name="Young S.K."/>
            <person name="Zeng Q."/>
            <person name="Gargeya S."/>
            <person name="Fitzgerald M."/>
            <person name="Haas B."/>
            <person name="Abouelleil A."/>
            <person name="Alvarado L."/>
            <person name="Arachchi H.M."/>
            <person name="Berlin A."/>
            <person name="Chapman S.B."/>
            <person name="Goldberg J."/>
            <person name="Griggs A."/>
            <person name="Gujja S."/>
            <person name="Hansen M."/>
            <person name="Howarth C."/>
            <person name="Imamovic A."/>
            <person name="Larimer J."/>
            <person name="McCowen C."/>
            <person name="Montmayeur A."/>
            <person name="Murphy C."/>
            <person name="Neiman D."/>
            <person name="Pearson M."/>
            <person name="Priest M."/>
            <person name="Roberts A."/>
            <person name="Saif S."/>
            <person name="Shea T."/>
            <person name="Sisk P."/>
            <person name="Sykes S."/>
            <person name="Wortman J."/>
            <person name="Nusbaum C."/>
            <person name="Birren B."/>
        </authorList>
    </citation>
    <scope>NUCLEOTIDE SEQUENCE [LARGE SCALE GENOMIC DNA]</scope>
    <source>
        <strain evidence="6 7">VS20</strain>
    </source>
</reference>
<dbReference type="PROSITE" id="PS50011">
    <property type="entry name" value="PROTEIN_KINASE_DOM"/>
    <property type="match status" value="1"/>
</dbReference>
<dbReference type="GO" id="GO:0035556">
    <property type="term" value="P:intracellular signal transduction"/>
    <property type="evidence" value="ECO:0007669"/>
    <property type="project" value="TreeGrafter"/>
</dbReference>
<dbReference type="OrthoDB" id="193931at2759"/>
<dbReference type="FunFam" id="3.30.200.20:FF:000042">
    <property type="entry name" value="Aurora kinase A"/>
    <property type="match status" value="1"/>
</dbReference>
<dbReference type="PROSITE" id="PS00107">
    <property type="entry name" value="PROTEIN_KINASE_ATP"/>
    <property type="match status" value="1"/>
</dbReference>
<dbReference type="PANTHER" id="PTHR24346">
    <property type="entry name" value="MAP/MICROTUBULE AFFINITY-REGULATING KINASE"/>
    <property type="match status" value="1"/>
</dbReference>
<feature type="binding site" evidence="3">
    <location>
        <position position="111"/>
    </location>
    <ligand>
        <name>ATP</name>
        <dbReference type="ChEBI" id="CHEBI:30616"/>
    </ligand>
</feature>
<dbReference type="InParanoid" id="T0RTK0"/>
<dbReference type="EMBL" id="JH767149">
    <property type="protein sequence ID" value="EQC35828.1"/>
    <property type="molecule type" value="Genomic_DNA"/>
</dbReference>
<dbReference type="InterPro" id="IPR017441">
    <property type="entry name" value="Protein_kinase_ATP_BS"/>
</dbReference>
<feature type="region of interest" description="Disordered" evidence="4">
    <location>
        <begin position="1"/>
        <end position="37"/>
    </location>
</feature>
<keyword evidence="6" id="KW-0808">Transferase</keyword>
<keyword evidence="1 3" id="KW-0547">Nucleotide-binding</keyword>